<dbReference type="InterPro" id="IPR032314">
    <property type="entry name" value="DUF4845"/>
</dbReference>
<sequence length="132" mass="14731">MNDMRRSAFRQRQGGFTFWSGLYVLITLGIIVFVGVRSVPVYLNNREVQKALSEVAQDPSMQHADAIAIQRAVARHFEAGYAADVSPRDIAVGHEGETRVLSLHYEVRRPLAFNMSLVYTFDDRARMTGGGG</sequence>
<dbReference type="eggNOG" id="ENOG5033AQ8">
    <property type="taxonomic scope" value="Bacteria"/>
</dbReference>
<keyword evidence="1" id="KW-0472">Membrane</keyword>
<dbReference type="Pfam" id="PF16137">
    <property type="entry name" value="DUF4845"/>
    <property type="match status" value="1"/>
</dbReference>
<organism evidence="2 3">
    <name type="scientific">Salinisphaera hydrothermalis (strain C41B8)</name>
    <dbReference type="NCBI Taxonomy" id="1304275"/>
    <lineage>
        <taxon>Bacteria</taxon>
        <taxon>Pseudomonadati</taxon>
        <taxon>Pseudomonadota</taxon>
        <taxon>Gammaproteobacteria</taxon>
        <taxon>Salinisphaerales</taxon>
        <taxon>Salinisphaeraceae</taxon>
        <taxon>Salinisphaera</taxon>
    </lineage>
</organism>
<keyword evidence="3" id="KW-1185">Reference proteome</keyword>
<name>A0A084IJQ2_SALHC</name>
<comment type="caution">
    <text evidence="2">The sequence shown here is derived from an EMBL/GenBank/DDBJ whole genome shotgun (WGS) entry which is preliminary data.</text>
</comment>
<dbReference type="OrthoDB" id="5734946at2"/>
<gene>
    <name evidence="2" type="ORF">C41B8_12714</name>
</gene>
<evidence type="ECO:0000256" key="1">
    <source>
        <dbReference type="SAM" id="Phobius"/>
    </source>
</evidence>
<feature type="transmembrane region" description="Helical" evidence="1">
    <location>
        <begin position="21"/>
        <end position="43"/>
    </location>
</feature>
<dbReference type="EMBL" id="APNK01000020">
    <property type="protein sequence ID" value="KEZ76936.1"/>
    <property type="molecule type" value="Genomic_DNA"/>
</dbReference>
<evidence type="ECO:0008006" key="4">
    <source>
        <dbReference type="Google" id="ProtNLM"/>
    </source>
</evidence>
<keyword evidence="1" id="KW-0812">Transmembrane</keyword>
<dbReference type="AlphaFoldDB" id="A0A084IJQ2"/>
<dbReference type="Proteomes" id="UP000028302">
    <property type="component" value="Unassembled WGS sequence"/>
</dbReference>
<evidence type="ECO:0000313" key="3">
    <source>
        <dbReference type="Proteomes" id="UP000028302"/>
    </source>
</evidence>
<protein>
    <recommendedName>
        <fullName evidence="4">Transmembrane protein</fullName>
    </recommendedName>
</protein>
<proteinExistence type="predicted"/>
<keyword evidence="1" id="KW-1133">Transmembrane helix</keyword>
<accession>A0A084IJQ2</accession>
<dbReference type="STRING" id="1304275.C41B8_12714"/>
<reference evidence="2 3" key="1">
    <citation type="submission" date="2013-03" db="EMBL/GenBank/DDBJ databases">
        <title>Salinisphaera hydrothermalis C41B8 Genome Sequencing.</title>
        <authorList>
            <person name="Li C."/>
            <person name="Lai Q."/>
            <person name="Shao Z."/>
        </authorList>
    </citation>
    <scope>NUCLEOTIDE SEQUENCE [LARGE SCALE GENOMIC DNA]</scope>
    <source>
        <strain evidence="2 3">C41B8</strain>
    </source>
</reference>
<evidence type="ECO:0000313" key="2">
    <source>
        <dbReference type="EMBL" id="KEZ76936.1"/>
    </source>
</evidence>